<comment type="caution">
    <text evidence="2">The sequence shown here is derived from an EMBL/GenBank/DDBJ whole genome shotgun (WGS) entry which is preliminary data.</text>
</comment>
<accession>A0AAE2EIB2</accession>
<evidence type="ECO:0000313" key="2">
    <source>
        <dbReference type="EMBL" id="KJQ46271.1"/>
    </source>
</evidence>
<dbReference type="AlphaFoldDB" id="A0AAE2EIB2"/>
<gene>
    <name evidence="2" type="ORF">TS59_1025</name>
</gene>
<evidence type="ECO:0000313" key="3">
    <source>
        <dbReference type="Proteomes" id="UP000033624"/>
    </source>
</evidence>
<name>A0AAE2EIB2_MYCMY</name>
<dbReference type="Pfam" id="PF10088">
    <property type="entry name" value="DUF2326"/>
    <property type="match status" value="1"/>
</dbReference>
<feature type="domain" description="DUF2326" evidence="1">
    <location>
        <begin position="3"/>
        <end position="97"/>
    </location>
</feature>
<reference evidence="2 3" key="1">
    <citation type="submission" date="2015-02" db="EMBL/GenBank/DDBJ databases">
        <title>Mycoplasma mycoides subsp. mycoides strain:B237 Genome sequencing.</title>
        <authorList>
            <person name="Fischer A."/>
            <person name="Santana-Cruz I."/>
            <person name="Schieck E."/>
            <person name="Gourle H."/>
            <person name="Lambert M."/>
            <person name="Nadendla S."/>
            <person name="Miller R.A."/>
            <person name="Weber J."/>
            <person name="Bongcam-Rudloff E."/>
            <person name="Vashee S."/>
            <person name="Frey J."/>
            <person name="Jores J."/>
        </authorList>
    </citation>
    <scope>NUCLEOTIDE SEQUENCE [LARGE SCALE GENOMIC DNA]</scope>
    <source>
        <strain evidence="2 3">B237</strain>
    </source>
</reference>
<proteinExistence type="predicted"/>
<dbReference type="EMBL" id="LAEW01000001">
    <property type="protein sequence ID" value="KJQ46271.1"/>
    <property type="molecule type" value="Genomic_DNA"/>
</dbReference>
<evidence type="ECO:0000259" key="1">
    <source>
        <dbReference type="Pfam" id="PF10088"/>
    </source>
</evidence>
<dbReference type="Proteomes" id="UP000033624">
    <property type="component" value="Unassembled WGS sequence"/>
</dbReference>
<sequence>MNQTSNSSGKKQGEIVCFDISYIIYADQKNIKCPRFLLTDKKELMHNNQLLKLPDLVNKNNIQLIVPILKDKTPQKILDSANIIIELSENDKLFRIENN</sequence>
<organism evidence="2 3">
    <name type="scientific">Mycoplasma mycoides subsp. mycoides</name>
    <dbReference type="NCBI Taxonomy" id="2103"/>
    <lineage>
        <taxon>Bacteria</taxon>
        <taxon>Bacillati</taxon>
        <taxon>Mycoplasmatota</taxon>
        <taxon>Mollicutes</taxon>
        <taxon>Mycoplasmataceae</taxon>
        <taxon>Mycoplasma</taxon>
    </lineage>
</organism>
<dbReference type="InterPro" id="IPR018760">
    <property type="entry name" value="DUF2326"/>
</dbReference>
<protein>
    <recommendedName>
        <fullName evidence="1">DUF2326 domain-containing protein</fullName>
    </recommendedName>
</protein>
<dbReference type="KEGG" id="mmyi:mycmycITA_00986"/>